<dbReference type="OrthoDB" id="6100483at2759"/>
<keyword evidence="2" id="KW-0472">Membrane</keyword>
<dbReference type="EMBL" id="UYJE01001818">
    <property type="protein sequence ID" value="VDI05466.1"/>
    <property type="molecule type" value="Genomic_DNA"/>
</dbReference>
<keyword evidence="2" id="KW-0812">Transmembrane</keyword>
<feature type="region of interest" description="Disordered" evidence="1">
    <location>
        <begin position="1"/>
        <end position="30"/>
    </location>
</feature>
<keyword evidence="4" id="KW-1185">Reference proteome</keyword>
<accession>A0A8B6CJA6</accession>
<evidence type="ECO:0000313" key="3">
    <source>
        <dbReference type="EMBL" id="VDI05466.1"/>
    </source>
</evidence>
<keyword evidence="2" id="KW-1133">Transmembrane helix</keyword>
<feature type="transmembrane region" description="Helical" evidence="2">
    <location>
        <begin position="37"/>
        <end position="63"/>
    </location>
</feature>
<proteinExistence type="predicted"/>
<gene>
    <name evidence="3" type="ORF">MGAL_10B092298A</name>
</gene>
<evidence type="ECO:0000256" key="2">
    <source>
        <dbReference type="SAM" id="Phobius"/>
    </source>
</evidence>
<sequence>MELTFVSSTSTKVENGTDYDQQEEEDHTVSTDTPNNIYIYIIAGSVLILMTVIISCTIVLHVVRKKAERRPVQIPTRPTSIISNDQVSADEPSVAVSNHTYASVQLSVPSRYQGLLSRNVSRHHYNNPRFQDIQDESQGDSAFASTLTMLSSDQNDDNHQTERTEEPQLTHIPINILVSRLEQIQTNQSLPNLLVHDYQNIRRTRRLT</sequence>
<dbReference type="AlphaFoldDB" id="A0A8B6CJA6"/>
<evidence type="ECO:0000256" key="1">
    <source>
        <dbReference type="SAM" id="MobiDB-lite"/>
    </source>
</evidence>
<dbReference type="Proteomes" id="UP000596742">
    <property type="component" value="Unassembled WGS sequence"/>
</dbReference>
<feature type="compositionally biased region" description="Polar residues" evidence="1">
    <location>
        <begin position="1"/>
        <end position="14"/>
    </location>
</feature>
<reference evidence="3" key="1">
    <citation type="submission" date="2018-11" db="EMBL/GenBank/DDBJ databases">
        <authorList>
            <person name="Alioto T."/>
            <person name="Alioto T."/>
        </authorList>
    </citation>
    <scope>NUCLEOTIDE SEQUENCE</scope>
</reference>
<comment type="caution">
    <text evidence="3">The sequence shown here is derived from an EMBL/GenBank/DDBJ whole genome shotgun (WGS) entry which is preliminary data.</text>
</comment>
<organism evidence="3 4">
    <name type="scientific">Mytilus galloprovincialis</name>
    <name type="common">Mediterranean mussel</name>
    <dbReference type="NCBI Taxonomy" id="29158"/>
    <lineage>
        <taxon>Eukaryota</taxon>
        <taxon>Metazoa</taxon>
        <taxon>Spiralia</taxon>
        <taxon>Lophotrochozoa</taxon>
        <taxon>Mollusca</taxon>
        <taxon>Bivalvia</taxon>
        <taxon>Autobranchia</taxon>
        <taxon>Pteriomorphia</taxon>
        <taxon>Mytilida</taxon>
        <taxon>Mytiloidea</taxon>
        <taxon>Mytilidae</taxon>
        <taxon>Mytilinae</taxon>
        <taxon>Mytilus</taxon>
    </lineage>
</organism>
<protein>
    <submittedName>
        <fullName evidence="3">Uncharacterized protein</fullName>
    </submittedName>
</protein>
<evidence type="ECO:0000313" key="4">
    <source>
        <dbReference type="Proteomes" id="UP000596742"/>
    </source>
</evidence>
<name>A0A8B6CJA6_MYTGA</name>